<evidence type="ECO:0000256" key="1">
    <source>
        <dbReference type="ARBA" id="ARBA00007065"/>
    </source>
</evidence>
<dbReference type="InterPro" id="IPR027850">
    <property type="entry name" value="DUF4504"/>
</dbReference>
<dbReference type="PANTHER" id="PTHR31366">
    <property type="entry name" value="UPF0739 PROTEIN C1ORF74"/>
    <property type="match status" value="1"/>
</dbReference>
<comment type="similarity">
    <text evidence="1">Belongs to the UPF0739 family.</text>
</comment>
<accession>A0A3B3RS07</accession>
<name>A0A3B3RS07_9TELE</name>
<dbReference type="Pfam" id="PF14953">
    <property type="entry name" value="DUF4504"/>
    <property type="match status" value="1"/>
</dbReference>
<organism evidence="2 3">
    <name type="scientific">Paramormyrops kingsleyae</name>
    <dbReference type="NCBI Taxonomy" id="1676925"/>
    <lineage>
        <taxon>Eukaryota</taxon>
        <taxon>Metazoa</taxon>
        <taxon>Chordata</taxon>
        <taxon>Craniata</taxon>
        <taxon>Vertebrata</taxon>
        <taxon>Euteleostomi</taxon>
        <taxon>Actinopterygii</taxon>
        <taxon>Neopterygii</taxon>
        <taxon>Teleostei</taxon>
        <taxon>Osteoglossocephala</taxon>
        <taxon>Osteoglossomorpha</taxon>
        <taxon>Osteoglossiformes</taxon>
        <taxon>Mormyridae</taxon>
        <taxon>Paramormyrops</taxon>
    </lineage>
</organism>
<protein>
    <submittedName>
        <fullName evidence="2">Zgc:112163</fullName>
    </submittedName>
</protein>
<dbReference type="GeneTree" id="ENSGT00390000002240"/>
<dbReference type="PANTHER" id="PTHR31366:SF2">
    <property type="entry name" value="UPF0739 PROTEIN C1ORF74"/>
    <property type="match status" value="1"/>
</dbReference>
<sequence>VVPAVPDLFVSVARQCLASGKKRKCLSMCECRSLAAQIQAVDLGLKPALLYDLNSAEPSQIQHYLRCLQAAGRVSKALHLLVMDGNVIIINLDVCILSLEELLRQNTVVLMDVSWGNAQPATADFRLSGMEASVRGVLDSLRTLMSDDPLICVVDTQTCASWNLCSLFGILLGYPAVYWFDLIHNAENCLGMVPLQVIRVTACWEAVARGNRCCLYSFSIPEELVSETQSALDTWCNRLRAQFSQQSAFSELAISTDRVCLPHVAL</sequence>
<reference evidence="2" key="2">
    <citation type="submission" date="2025-09" db="UniProtKB">
        <authorList>
            <consortium name="Ensembl"/>
        </authorList>
    </citation>
    <scope>IDENTIFICATION</scope>
</reference>
<evidence type="ECO:0000313" key="2">
    <source>
        <dbReference type="Ensembl" id="ENSPKIP00000020605.1"/>
    </source>
</evidence>
<keyword evidence="3" id="KW-1185">Reference proteome</keyword>
<evidence type="ECO:0000313" key="3">
    <source>
        <dbReference type="Proteomes" id="UP000261540"/>
    </source>
</evidence>
<dbReference type="Ensembl" id="ENSPKIT00000001223.1">
    <property type="protein sequence ID" value="ENSPKIP00000020605.1"/>
    <property type="gene ID" value="ENSPKIG00000005314.1"/>
</dbReference>
<proteinExistence type="inferred from homology"/>
<dbReference type="Proteomes" id="UP000261540">
    <property type="component" value="Unplaced"/>
</dbReference>
<dbReference type="AlphaFoldDB" id="A0A3B3RS07"/>
<reference evidence="2" key="1">
    <citation type="submission" date="2025-08" db="UniProtKB">
        <authorList>
            <consortium name="Ensembl"/>
        </authorList>
    </citation>
    <scope>IDENTIFICATION</scope>
</reference>
<dbReference type="STRING" id="1676925.ENSPKIP00000020605"/>